<dbReference type="EMBL" id="CP048788">
    <property type="protein sequence ID" value="QJF50731.1"/>
    <property type="molecule type" value="Genomic_DNA"/>
</dbReference>
<proteinExistence type="predicted"/>
<sequence>MRAEAGKQPVIWKQEAECVREVSWRDIDGDGTPEIKTSASGGGSGVLISDAVFYRWPANTPEPEEVVRFVQNSYVSSGLVWVEYGFEPKEFPNFTFYEDSFLPLGAKCPSRDECELVERKTFCIEECREEVPDTIVQEPGWPAFVEALAKDGFLPGNLEPSGDVPEVKAETQAAFDAWLSD</sequence>
<reference evidence="1 2" key="1">
    <citation type="submission" date="2020-02" db="EMBL/GenBank/DDBJ databases">
        <title>Genome sequence of Roseobacter ponti.</title>
        <authorList>
            <person name="Hollensteiner J."/>
            <person name="Schneider D."/>
            <person name="Poehlein A."/>
            <person name="Daniel R."/>
        </authorList>
    </citation>
    <scope>NUCLEOTIDE SEQUENCE [LARGE SCALE GENOMIC DNA]</scope>
    <source>
        <strain evidence="1 2">DSM 106830</strain>
    </source>
</reference>
<name>A0A858ST25_9RHOB</name>
<organism evidence="1 2">
    <name type="scientific">Roseobacter ponti</name>
    <dbReference type="NCBI Taxonomy" id="1891787"/>
    <lineage>
        <taxon>Bacteria</taxon>
        <taxon>Pseudomonadati</taxon>
        <taxon>Pseudomonadota</taxon>
        <taxon>Alphaproteobacteria</taxon>
        <taxon>Rhodobacterales</taxon>
        <taxon>Roseobacteraceae</taxon>
        <taxon>Roseobacter</taxon>
    </lineage>
</organism>
<accession>A0A858ST25</accession>
<dbReference type="KEGG" id="rpon:G3256_05945"/>
<evidence type="ECO:0000313" key="2">
    <source>
        <dbReference type="Proteomes" id="UP000503308"/>
    </source>
</evidence>
<dbReference type="Proteomes" id="UP000503308">
    <property type="component" value="Chromosome"/>
</dbReference>
<protein>
    <submittedName>
        <fullName evidence="1">Uncharacterized protein</fullName>
    </submittedName>
</protein>
<keyword evidence="2" id="KW-1185">Reference proteome</keyword>
<evidence type="ECO:0000313" key="1">
    <source>
        <dbReference type="EMBL" id="QJF50731.1"/>
    </source>
</evidence>
<dbReference type="AlphaFoldDB" id="A0A858ST25"/>
<gene>
    <name evidence="1" type="ORF">G3256_05945</name>
</gene>